<dbReference type="EMBL" id="CAXDID020000004">
    <property type="protein sequence ID" value="CAL5973505.1"/>
    <property type="molecule type" value="Genomic_DNA"/>
</dbReference>
<comment type="caution">
    <text evidence="1">The sequence shown here is derived from an EMBL/GenBank/DDBJ whole genome shotgun (WGS) entry which is preliminary data.</text>
</comment>
<name>A0AA86P7N6_9EUKA</name>
<evidence type="ECO:0000313" key="1">
    <source>
        <dbReference type="EMBL" id="CAI9933218.1"/>
    </source>
</evidence>
<reference evidence="2 3" key="2">
    <citation type="submission" date="2024-07" db="EMBL/GenBank/DDBJ databases">
        <authorList>
            <person name="Akdeniz Z."/>
        </authorList>
    </citation>
    <scope>NUCLEOTIDE SEQUENCE [LARGE SCALE GENOMIC DNA]</scope>
</reference>
<dbReference type="Proteomes" id="UP001642409">
    <property type="component" value="Unassembled WGS sequence"/>
</dbReference>
<dbReference type="AlphaFoldDB" id="A0AA86P7N6"/>
<keyword evidence="3" id="KW-1185">Reference proteome</keyword>
<reference evidence="1" key="1">
    <citation type="submission" date="2023-06" db="EMBL/GenBank/DDBJ databases">
        <authorList>
            <person name="Kurt Z."/>
        </authorList>
    </citation>
    <scope>NUCLEOTIDE SEQUENCE</scope>
</reference>
<protein>
    <submittedName>
        <fullName evidence="2">Hypothetical_protein</fullName>
    </submittedName>
</protein>
<evidence type="ECO:0000313" key="2">
    <source>
        <dbReference type="EMBL" id="CAL5973505.1"/>
    </source>
</evidence>
<organism evidence="1">
    <name type="scientific">Hexamita inflata</name>
    <dbReference type="NCBI Taxonomy" id="28002"/>
    <lineage>
        <taxon>Eukaryota</taxon>
        <taxon>Metamonada</taxon>
        <taxon>Diplomonadida</taxon>
        <taxon>Hexamitidae</taxon>
        <taxon>Hexamitinae</taxon>
        <taxon>Hexamita</taxon>
    </lineage>
</organism>
<dbReference type="EMBL" id="CATOUU010000531">
    <property type="protein sequence ID" value="CAI9933218.1"/>
    <property type="molecule type" value="Genomic_DNA"/>
</dbReference>
<accession>A0AA86P7N6</accession>
<proteinExistence type="predicted"/>
<sequence>MRSNSQVITYFQTLLHSNAAIANVHIMHHQLQLSFLISSPSSLSNFRTISPMSDFENVFITDIWMTGMGFYLARSTVFSASQFRMIIKMFVYQSPIALWSYMSSNKFDSLALFAIDRRFIPSLIRTKQAIHIFIYQTMHRILNEFNLDTVYQ</sequence>
<evidence type="ECO:0000313" key="3">
    <source>
        <dbReference type="Proteomes" id="UP001642409"/>
    </source>
</evidence>
<gene>
    <name evidence="1" type="ORF">HINF_LOCUS20863</name>
    <name evidence="2" type="ORF">HINF_LOCUS2409</name>
</gene>